<dbReference type="PANTHER" id="PTHR47064">
    <property type="entry name" value="PUTATIVE (AFU_ORTHOLOGUE AFUA_1G08990)-RELATED"/>
    <property type="match status" value="1"/>
</dbReference>
<evidence type="ECO:0000259" key="1">
    <source>
        <dbReference type="Pfam" id="PF08450"/>
    </source>
</evidence>
<accession>A0AA39CC91</accession>
<proteinExistence type="predicted"/>
<organism evidence="2 3">
    <name type="scientific">Cladophialophora chaetospira</name>
    <dbReference type="NCBI Taxonomy" id="386627"/>
    <lineage>
        <taxon>Eukaryota</taxon>
        <taxon>Fungi</taxon>
        <taxon>Dikarya</taxon>
        <taxon>Ascomycota</taxon>
        <taxon>Pezizomycotina</taxon>
        <taxon>Eurotiomycetes</taxon>
        <taxon>Chaetothyriomycetidae</taxon>
        <taxon>Chaetothyriales</taxon>
        <taxon>Herpotrichiellaceae</taxon>
        <taxon>Cladophialophora</taxon>
    </lineage>
</organism>
<protein>
    <recommendedName>
        <fullName evidence="1">SMP-30/Gluconolactonase/LRE-like region domain-containing protein</fullName>
    </recommendedName>
</protein>
<dbReference type="SUPFAM" id="SSF63829">
    <property type="entry name" value="Calcium-dependent phosphotriesterase"/>
    <property type="match status" value="1"/>
</dbReference>
<dbReference type="InterPro" id="IPR052988">
    <property type="entry name" value="Oryzine_lactonohydrolase"/>
</dbReference>
<evidence type="ECO:0000313" key="3">
    <source>
        <dbReference type="Proteomes" id="UP001172673"/>
    </source>
</evidence>
<dbReference type="AlphaFoldDB" id="A0AA39CC91"/>
<dbReference type="EMBL" id="JAPDRK010000023">
    <property type="protein sequence ID" value="KAJ9603003.1"/>
    <property type="molecule type" value="Genomic_DNA"/>
</dbReference>
<dbReference type="Proteomes" id="UP001172673">
    <property type="component" value="Unassembled WGS sequence"/>
</dbReference>
<keyword evidence="3" id="KW-1185">Reference proteome</keyword>
<dbReference type="InterPro" id="IPR011042">
    <property type="entry name" value="6-blade_b-propeller_TolB-like"/>
</dbReference>
<sequence length="479" mass="52402">MPSSNWCRGKRELFVSLSTHASRGAAEAGRHNLALFGADRTMSSASETEPGLESRGFKVLHPSFLSVLGSTPSLKVIHETDGLPLFHEAFAYDKASRALFVTSNRCSPDRTTRLHRITNLPSTSPKSDSSTTPAAGCKMELLNHSALLAMPNGGIASADGNILICAQGDDSRSSGIISLATTAPYSARVVIDSYYGRPFSSVNDVVVSRTDNSIWFTDPPYGFHQGFRPPPKLPPQVYRFCPRDNSVRVMAEGFDRPNGICFSPDEKTLYVTDTSCLSGRAGEGFSHSKPGGAHIYAFTIGYTLDQPYLTDRRLFAHADKGIPDGIKCDSEGNVFSGCGDGIHIWNKGGLLLGKILIDGGVANFTFVRWEHLTQGCVSSASMVCLNIRQAGNRIAARRLWYWSWWVTIQDQHEHLYQQPEIHNFDASQASSGFLAYGCSNIGVASTSKWSFVACLHVFVGRVEDSDDRKTLGWRDITKD</sequence>
<gene>
    <name evidence="2" type="ORF">H2200_012298</name>
</gene>
<dbReference type="InterPro" id="IPR013658">
    <property type="entry name" value="SGL"/>
</dbReference>
<dbReference type="PANTHER" id="PTHR47064:SF2">
    <property type="entry name" value="SMP-30_GLUCONOLACTONASE_LRE-LIKE REGION DOMAIN-CONTAINING PROTEIN-RELATED"/>
    <property type="match status" value="1"/>
</dbReference>
<dbReference type="Pfam" id="PF08450">
    <property type="entry name" value="SGL"/>
    <property type="match status" value="1"/>
</dbReference>
<evidence type="ECO:0000313" key="2">
    <source>
        <dbReference type="EMBL" id="KAJ9603003.1"/>
    </source>
</evidence>
<reference evidence="2" key="1">
    <citation type="submission" date="2022-10" db="EMBL/GenBank/DDBJ databases">
        <title>Culturing micro-colonial fungi from biological soil crusts in the Mojave desert and describing Neophaeococcomyces mojavensis, and introducing the new genera and species Taxawa tesnikishii.</title>
        <authorList>
            <person name="Kurbessoian T."/>
            <person name="Stajich J.E."/>
        </authorList>
    </citation>
    <scope>NUCLEOTIDE SEQUENCE</scope>
    <source>
        <strain evidence="2">TK_41</strain>
    </source>
</reference>
<comment type="caution">
    <text evidence="2">The sequence shown here is derived from an EMBL/GenBank/DDBJ whole genome shotgun (WGS) entry which is preliminary data.</text>
</comment>
<feature type="domain" description="SMP-30/Gluconolactonase/LRE-like region" evidence="1">
    <location>
        <begin position="148"/>
        <end position="275"/>
    </location>
</feature>
<dbReference type="Gene3D" id="2.120.10.30">
    <property type="entry name" value="TolB, C-terminal domain"/>
    <property type="match status" value="1"/>
</dbReference>
<name>A0AA39CC91_9EURO</name>